<reference evidence="1 2" key="1">
    <citation type="journal article" date="2018" name="Front. Plant Sci.">
        <title>Red Clover (Trifolium pratense) and Zigzag Clover (T. medium) - A Picture of Genomic Similarities and Differences.</title>
        <authorList>
            <person name="Dluhosova J."/>
            <person name="Istvanek J."/>
            <person name="Nedelnik J."/>
            <person name="Repkova J."/>
        </authorList>
    </citation>
    <scope>NUCLEOTIDE SEQUENCE [LARGE SCALE GENOMIC DNA]</scope>
    <source>
        <strain evidence="2">cv. 10/8</strain>
        <tissue evidence="1">Leaf</tissue>
    </source>
</reference>
<sequence>MRSCAIPHRVTGGPCKVESGNRF</sequence>
<accession>A0A392VP07</accession>
<name>A0A392VP07_9FABA</name>
<feature type="non-terminal residue" evidence="1">
    <location>
        <position position="23"/>
    </location>
</feature>
<evidence type="ECO:0000313" key="2">
    <source>
        <dbReference type="Proteomes" id="UP000265520"/>
    </source>
</evidence>
<dbReference type="EMBL" id="LXQA011211815">
    <property type="protein sequence ID" value="MCI89139.1"/>
    <property type="molecule type" value="Genomic_DNA"/>
</dbReference>
<dbReference type="Proteomes" id="UP000265520">
    <property type="component" value="Unassembled WGS sequence"/>
</dbReference>
<comment type="caution">
    <text evidence="1">The sequence shown here is derived from an EMBL/GenBank/DDBJ whole genome shotgun (WGS) entry which is preliminary data.</text>
</comment>
<dbReference type="AlphaFoldDB" id="A0A392VP07"/>
<proteinExistence type="predicted"/>
<evidence type="ECO:0000313" key="1">
    <source>
        <dbReference type="EMBL" id="MCI89139.1"/>
    </source>
</evidence>
<keyword evidence="2" id="KW-1185">Reference proteome</keyword>
<protein>
    <submittedName>
        <fullName evidence="1">Uncharacterized protein</fullName>
    </submittedName>
</protein>
<organism evidence="1 2">
    <name type="scientific">Trifolium medium</name>
    <dbReference type="NCBI Taxonomy" id="97028"/>
    <lineage>
        <taxon>Eukaryota</taxon>
        <taxon>Viridiplantae</taxon>
        <taxon>Streptophyta</taxon>
        <taxon>Embryophyta</taxon>
        <taxon>Tracheophyta</taxon>
        <taxon>Spermatophyta</taxon>
        <taxon>Magnoliopsida</taxon>
        <taxon>eudicotyledons</taxon>
        <taxon>Gunneridae</taxon>
        <taxon>Pentapetalae</taxon>
        <taxon>rosids</taxon>
        <taxon>fabids</taxon>
        <taxon>Fabales</taxon>
        <taxon>Fabaceae</taxon>
        <taxon>Papilionoideae</taxon>
        <taxon>50 kb inversion clade</taxon>
        <taxon>NPAAA clade</taxon>
        <taxon>Hologalegina</taxon>
        <taxon>IRL clade</taxon>
        <taxon>Trifolieae</taxon>
        <taxon>Trifolium</taxon>
    </lineage>
</organism>